<dbReference type="SMART" id="SM00353">
    <property type="entry name" value="HLH"/>
    <property type="match status" value="1"/>
</dbReference>
<dbReference type="PROSITE" id="PS50888">
    <property type="entry name" value="BHLH"/>
    <property type="match status" value="1"/>
</dbReference>
<dbReference type="PANTHER" id="PTHR16223:SF109">
    <property type="entry name" value="BHLH DOMAIN-CONTAINING PROTEIN"/>
    <property type="match status" value="1"/>
</dbReference>
<dbReference type="GO" id="GO:0046983">
    <property type="term" value="F:protein dimerization activity"/>
    <property type="evidence" value="ECO:0007669"/>
    <property type="project" value="InterPro"/>
</dbReference>
<evidence type="ECO:0000256" key="3">
    <source>
        <dbReference type="ARBA" id="ARBA00023125"/>
    </source>
</evidence>
<dbReference type="AlphaFoldDB" id="A0A803N3M4"/>
<dbReference type="InterPro" id="IPR036638">
    <property type="entry name" value="HLH_DNA-bd_sf"/>
</dbReference>
<dbReference type="CDD" id="cd11393">
    <property type="entry name" value="bHLH_AtbHLH_like"/>
    <property type="match status" value="1"/>
</dbReference>
<evidence type="ECO:0000256" key="1">
    <source>
        <dbReference type="ARBA" id="ARBA00004123"/>
    </source>
</evidence>
<evidence type="ECO:0000313" key="8">
    <source>
        <dbReference type="Proteomes" id="UP000596660"/>
    </source>
</evidence>
<dbReference type="InterPro" id="IPR045239">
    <property type="entry name" value="bHLH95_bHLH"/>
</dbReference>
<organism evidence="7 8">
    <name type="scientific">Chenopodium quinoa</name>
    <name type="common">Quinoa</name>
    <dbReference type="NCBI Taxonomy" id="63459"/>
    <lineage>
        <taxon>Eukaryota</taxon>
        <taxon>Viridiplantae</taxon>
        <taxon>Streptophyta</taxon>
        <taxon>Embryophyta</taxon>
        <taxon>Tracheophyta</taxon>
        <taxon>Spermatophyta</taxon>
        <taxon>Magnoliopsida</taxon>
        <taxon>eudicotyledons</taxon>
        <taxon>Gunneridae</taxon>
        <taxon>Pentapetalae</taxon>
        <taxon>Caryophyllales</taxon>
        <taxon>Chenopodiaceae</taxon>
        <taxon>Chenopodioideae</taxon>
        <taxon>Atripliceae</taxon>
        <taxon>Chenopodium</taxon>
    </lineage>
</organism>
<reference evidence="7" key="2">
    <citation type="submission" date="2021-03" db="UniProtKB">
        <authorList>
            <consortium name="EnsemblPlants"/>
        </authorList>
    </citation>
    <scope>IDENTIFICATION</scope>
</reference>
<keyword evidence="3" id="KW-0238">DNA-binding</keyword>
<evidence type="ECO:0000256" key="2">
    <source>
        <dbReference type="ARBA" id="ARBA00023015"/>
    </source>
</evidence>
<dbReference type="GO" id="GO:0000981">
    <property type="term" value="F:DNA-binding transcription factor activity, RNA polymerase II-specific"/>
    <property type="evidence" value="ECO:0007669"/>
    <property type="project" value="TreeGrafter"/>
</dbReference>
<dbReference type="GO" id="GO:0005634">
    <property type="term" value="C:nucleus"/>
    <property type="evidence" value="ECO:0007669"/>
    <property type="project" value="UniProtKB-SubCell"/>
</dbReference>
<accession>A0A803N3M4</accession>
<dbReference type="Gene3D" id="4.10.280.10">
    <property type="entry name" value="Helix-loop-helix DNA-binding domain"/>
    <property type="match status" value="1"/>
</dbReference>
<dbReference type="Pfam" id="PF00010">
    <property type="entry name" value="HLH"/>
    <property type="match status" value="1"/>
</dbReference>
<sequence length="313" mass="34906">MVCSEQVPFSGADFYNGNLLPFPPADQTSAMMDSQFWYRDTILAANGFSQVPMNTIYNATDVTHSDALAGLTHIPLSTDPFIDHSEAQNYDISALRSSIPFYGPQESSGHGGLDNFVLNQWMPKEEPISYMDMEWQQVESPVFPVQAGNVNDTHEFLSNVKVEADTSDVAPVTLRSVSRTNRERSKEAETRRRLIISQRVQDLHDLLPATFKDKRGNQESVVNDVIGHIKYLQLQLKELSRSRLGGDSSSGPLKFDEGYGHYQSHEQMFGESLEEILGSLLEENPVAAHNLFESKGLCMVPMASTDALLCNIK</sequence>
<dbReference type="GO" id="GO:0000978">
    <property type="term" value="F:RNA polymerase II cis-regulatory region sequence-specific DNA binding"/>
    <property type="evidence" value="ECO:0007669"/>
    <property type="project" value="TreeGrafter"/>
</dbReference>
<feature type="domain" description="BHLH" evidence="6">
    <location>
        <begin position="180"/>
        <end position="232"/>
    </location>
</feature>
<dbReference type="SUPFAM" id="SSF47459">
    <property type="entry name" value="HLH, helix-loop-helix DNA-binding domain"/>
    <property type="match status" value="1"/>
</dbReference>
<keyword evidence="8" id="KW-1185">Reference proteome</keyword>
<dbReference type="EnsemblPlants" id="AUR62039903-RA">
    <property type="protein sequence ID" value="AUR62039903-RA:cds"/>
    <property type="gene ID" value="AUR62039903"/>
</dbReference>
<proteinExistence type="predicted"/>
<dbReference type="InterPro" id="IPR045843">
    <property type="entry name" value="IND-like"/>
</dbReference>
<dbReference type="Gramene" id="AUR62039903-RA">
    <property type="protein sequence ID" value="AUR62039903-RA:cds"/>
    <property type="gene ID" value="AUR62039903"/>
</dbReference>
<dbReference type="Proteomes" id="UP000596660">
    <property type="component" value="Unplaced"/>
</dbReference>
<dbReference type="InterPro" id="IPR011598">
    <property type="entry name" value="bHLH_dom"/>
</dbReference>
<gene>
    <name evidence="7" type="primary">LOC110724982</name>
</gene>
<comment type="subcellular location">
    <subcellularLocation>
        <location evidence="1">Nucleus</location>
    </subcellularLocation>
</comment>
<dbReference type="GeneID" id="110724982"/>
<keyword evidence="4" id="KW-0804">Transcription</keyword>
<dbReference type="RefSeq" id="XP_021760157.1">
    <property type="nucleotide sequence ID" value="XM_021904465.1"/>
</dbReference>
<reference evidence="7" key="1">
    <citation type="journal article" date="2017" name="Nature">
        <title>The genome of Chenopodium quinoa.</title>
        <authorList>
            <person name="Jarvis D.E."/>
            <person name="Ho Y.S."/>
            <person name="Lightfoot D.J."/>
            <person name="Schmoeckel S.M."/>
            <person name="Li B."/>
            <person name="Borm T.J.A."/>
            <person name="Ohyanagi H."/>
            <person name="Mineta K."/>
            <person name="Michell C.T."/>
            <person name="Saber N."/>
            <person name="Kharbatia N.M."/>
            <person name="Rupper R.R."/>
            <person name="Sharp A.R."/>
            <person name="Dally N."/>
            <person name="Boughton B.A."/>
            <person name="Woo Y.H."/>
            <person name="Gao G."/>
            <person name="Schijlen E.G.W.M."/>
            <person name="Guo X."/>
            <person name="Momin A.A."/>
            <person name="Negrao S."/>
            <person name="Al-Babili S."/>
            <person name="Gehring C."/>
            <person name="Roessner U."/>
            <person name="Jung C."/>
            <person name="Murphy K."/>
            <person name="Arold S.T."/>
            <person name="Gojobori T."/>
            <person name="van der Linden C.G."/>
            <person name="van Loo E.N."/>
            <person name="Jellen E.N."/>
            <person name="Maughan P.J."/>
            <person name="Tester M."/>
        </authorList>
    </citation>
    <scope>NUCLEOTIDE SEQUENCE [LARGE SCALE GENOMIC DNA]</scope>
    <source>
        <strain evidence="7">cv. PI 614886</strain>
    </source>
</reference>
<evidence type="ECO:0000259" key="6">
    <source>
        <dbReference type="PROSITE" id="PS50888"/>
    </source>
</evidence>
<evidence type="ECO:0000313" key="7">
    <source>
        <dbReference type="EnsemblPlants" id="AUR62039903-RA:cds"/>
    </source>
</evidence>
<keyword evidence="5" id="KW-0539">Nucleus</keyword>
<keyword evidence="2" id="KW-0805">Transcription regulation</keyword>
<evidence type="ECO:0000256" key="4">
    <source>
        <dbReference type="ARBA" id="ARBA00023163"/>
    </source>
</evidence>
<dbReference type="PANTHER" id="PTHR16223">
    <property type="entry name" value="TRANSCRIPTION FACTOR BHLH83-RELATED"/>
    <property type="match status" value="1"/>
</dbReference>
<evidence type="ECO:0000256" key="5">
    <source>
        <dbReference type="ARBA" id="ARBA00023242"/>
    </source>
</evidence>
<name>A0A803N3M4_CHEQI</name>
<protein>
    <recommendedName>
        <fullName evidence="6">BHLH domain-containing protein</fullName>
    </recommendedName>
</protein>